<evidence type="ECO:0000313" key="2">
    <source>
        <dbReference type="Proteomes" id="UP001156613"/>
    </source>
</evidence>
<dbReference type="EMBL" id="BSNT01000017">
    <property type="protein sequence ID" value="GLQ58839.1"/>
    <property type="molecule type" value="Genomic_DNA"/>
</dbReference>
<organism evidence="1 2">
    <name type="scientific">Gluconobacter japonicus</name>
    <dbReference type="NCBI Taxonomy" id="376620"/>
    <lineage>
        <taxon>Bacteria</taxon>
        <taxon>Pseudomonadati</taxon>
        <taxon>Pseudomonadota</taxon>
        <taxon>Alphaproteobacteria</taxon>
        <taxon>Acetobacterales</taxon>
        <taxon>Acetobacteraceae</taxon>
        <taxon>Gluconobacter</taxon>
    </lineage>
</organism>
<dbReference type="Proteomes" id="UP001156613">
    <property type="component" value="Unassembled WGS sequence"/>
</dbReference>
<keyword evidence="2" id="KW-1185">Reference proteome</keyword>
<comment type="caution">
    <text evidence="1">The sequence shown here is derived from an EMBL/GenBank/DDBJ whole genome shotgun (WGS) entry which is preliminary data.</text>
</comment>
<name>A0ABQ5WFI7_GLUJA</name>
<gene>
    <name evidence="1" type="ORF">GCM10010937_06420</name>
</gene>
<sequence length="129" mass="14221">MTTTPALRTPMGSPDQIGFVRIYDMNMAPAFRRGDYAAYRKDAPIFIADGQYVLETLPGSYSVYRVQRTKGGFKIWQDNTSTFQTVSADTLASINRGIVVGAFLTFDAGFMRGEPVVSSYTNVATEIVL</sequence>
<evidence type="ECO:0008006" key="3">
    <source>
        <dbReference type="Google" id="ProtNLM"/>
    </source>
</evidence>
<reference evidence="2" key="1">
    <citation type="journal article" date="2019" name="Int. J. Syst. Evol. Microbiol.">
        <title>The Global Catalogue of Microorganisms (GCM) 10K type strain sequencing project: providing services to taxonomists for standard genome sequencing and annotation.</title>
        <authorList>
            <consortium name="The Broad Institute Genomics Platform"/>
            <consortium name="The Broad Institute Genome Sequencing Center for Infectious Disease"/>
            <person name="Wu L."/>
            <person name="Ma J."/>
        </authorList>
    </citation>
    <scope>NUCLEOTIDE SEQUENCE [LARGE SCALE GENOMIC DNA]</scope>
    <source>
        <strain evidence="2">NBRC 3271</strain>
    </source>
</reference>
<dbReference type="RefSeq" id="WP_062503328.1">
    <property type="nucleotide sequence ID" value="NZ_BEWO01000006.1"/>
</dbReference>
<protein>
    <recommendedName>
        <fullName evidence="3">DUF2846 domain-containing protein</fullName>
    </recommendedName>
</protein>
<dbReference type="SUPFAM" id="SSF51306">
    <property type="entry name" value="LexA/Signal peptidase"/>
    <property type="match status" value="1"/>
</dbReference>
<accession>A0ABQ5WFI7</accession>
<dbReference type="InterPro" id="IPR036286">
    <property type="entry name" value="LexA/Signal_pep-like_sf"/>
</dbReference>
<proteinExistence type="predicted"/>
<evidence type="ECO:0000313" key="1">
    <source>
        <dbReference type="EMBL" id="GLQ58839.1"/>
    </source>
</evidence>